<evidence type="ECO:0000256" key="1">
    <source>
        <dbReference type="ARBA" id="ARBA00004146"/>
    </source>
</evidence>
<gene>
    <name evidence="6" type="ORF">M378DRAFT_192118</name>
</gene>
<dbReference type="SMART" id="SM00128">
    <property type="entry name" value="IPPc"/>
    <property type="match status" value="1"/>
</dbReference>
<dbReference type="InParanoid" id="A0A0C2X9X5"/>
<dbReference type="InterPro" id="IPR036691">
    <property type="entry name" value="Endo/exonu/phosph_ase_sf"/>
</dbReference>
<evidence type="ECO:0000313" key="6">
    <source>
        <dbReference type="EMBL" id="KIL66111.1"/>
    </source>
</evidence>
<keyword evidence="4" id="KW-0968">Cytoplasmic vesicle</keyword>
<dbReference type="PANTHER" id="PTHR11200:SF300">
    <property type="entry name" value="TYPE II INOSITOL 1,4,5-TRISPHOSPHATE 5-PHOSPHATASE"/>
    <property type="match status" value="1"/>
</dbReference>
<dbReference type="GO" id="GO:0031901">
    <property type="term" value="C:early endosome membrane"/>
    <property type="evidence" value="ECO:0007669"/>
    <property type="project" value="UniProtKB-SubCell"/>
</dbReference>
<evidence type="ECO:0000256" key="4">
    <source>
        <dbReference type="ARBA" id="ARBA00023329"/>
    </source>
</evidence>
<dbReference type="EMBL" id="KN818238">
    <property type="protein sequence ID" value="KIL66111.1"/>
    <property type="molecule type" value="Genomic_DNA"/>
</dbReference>
<dbReference type="GO" id="GO:0004439">
    <property type="term" value="F:phosphatidylinositol-4,5-bisphosphate 5-phosphatase activity"/>
    <property type="evidence" value="ECO:0007669"/>
    <property type="project" value="TreeGrafter"/>
</dbReference>
<dbReference type="Proteomes" id="UP000054549">
    <property type="component" value="Unassembled WGS sequence"/>
</dbReference>
<keyword evidence="7" id="KW-1185">Reference proteome</keyword>
<proteinExistence type="predicted"/>
<accession>A0A0C2X9X5</accession>
<dbReference type="InterPro" id="IPR048869">
    <property type="entry name" value="OCRL-1_2_ASH"/>
</dbReference>
<keyword evidence="3" id="KW-0967">Endosome</keyword>
<dbReference type="Gene3D" id="1.10.555.10">
    <property type="entry name" value="Rho GTPase activation protein"/>
    <property type="match status" value="1"/>
</dbReference>
<name>A0A0C2X9X5_AMAMK</name>
<dbReference type="PROSITE" id="PS50238">
    <property type="entry name" value="RHOGAP"/>
    <property type="match status" value="1"/>
</dbReference>
<dbReference type="OrthoDB" id="7862313at2759"/>
<dbReference type="Pfam" id="PF00620">
    <property type="entry name" value="RhoGAP"/>
    <property type="match status" value="1"/>
</dbReference>
<dbReference type="InterPro" id="IPR008936">
    <property type="entry name" value="Rho_GTPase_activation_prot"/>
</dbReference>
<dbReference type="SUPFAM" id="SSF56219">
    <property type="entry name" value="DNase I-like"/>
    <property type="match status" value="1"/>
</dbReference>
<reference evidence="6 7" key="1">
    <citation type="submission" date="2014-04" db="EMBL/GenBank/DDBJ databases">
        <title>Evolutionary Origins and Diversification of the Mycorrhizal Mutualists.</title>
        <authorList>
            <consortium name="DOE Joint Genome Institute"/>
            <consortium name="Mycorrhizal Genomics Consortium"/>
            <person name="Kohler A."/>
            <person name="Kuo A."/>
            <person name="Nagy L.G."/>
            <person name="Floudas D."/>
            <person name="Copeland A."/>
            <person name="Barry K.W."/>
            <person name="Cichocki N."/>
            <person name="Veneault-Fourrey C."/>
            <person name="LaButti K."/>
            <person name="Lindquist E.A."/>
            <person name="Lipzen A."/>
            <person name="Lundell T."/>
            <person name="Morin E."/>
            <person name="Murat C."/>
            <person name="Riley R."/>
            <person name="Ohm R."/>
            <person name="Sun H."/>
            <person name="Tunlid A."/>
            <person name="Henrissat B."/>
            <person name="Grigoriev I.V."/>
            <person name="Hibbett D.S."/>
            <person name="Martin F."/>
        </authorList>
    </citation>
    <scope>NUCLEOTIDE SEQUENCE [LARGE SCALE GENOMIC DNA]</scope>
    <source>
        <strain evidence="6 7">Koide BX008</strain>
    </source>
</reference>
<dbReference type="Pfam" id="PF22669">
    <property type="entry name" value="Exo_endo_phos2"/>
    <property type="match status" value="1"/>
</dbReference>
<dbReference type="Gene3D" id="2.60.40.10">
    <property type="entry name" value="Immunoglobulins"/>
    <property type="match status" value="1"/>
</dbReference>
<dbReference type="InterPro" id="IPR000198">
    <property type="entry name" value="RhoGAP_dom"/>
</dbReference>
<dbReference type="SMART" id="SM00324">
    <property type="entry name" value="RhoGAP"/>
    <property type="match status" value="1"/>
</dbReference>
<organism evidence="6 7">
    <name type="scientific">Amanita muscaria (strain Koide BX008)</name>
    <dbReference type="NCBI Taxonomy" id="946122"/>
    <lineage>
        <taxon>Eukaryota</taxon>
        <taxon>Fungi</taxon>
        <taxon>Dikarya</taxon>
        <taxon>Basidiomycota</taxon>
        <taxon>Agaricomycotina</taxon>
        <taxon>Agaricomycetes</taxon>
        <taxon>Agaricomycetidae</taxon>
        <taxon>Agaricales</taxon>
        <taxon>Pluteineae</taxon>
        <taxon>Amanitaceae</taxon>
        <taxon>Amanita</taxon>
    </lineage>
</organism>
<protein>
    <recommendedName>
        <fullName evidence="5">Rho-GAP domain-containing protein</fullName>
    </recommendedName>
</protein>
<feature type="domain" description="Rho-GAP" evidence="5">
    <location>
        <begin position="792"/>
        <end position="970"/>
    </location>
</feature>
<dbReference type="GO" id="GO:0046856">
    <property type="term" value="P:phosphatidylinositol dephosphorylation"/>
    <property type="evidence" value="ECO:0007669"/>
    <property type="project" value="InterPro"/>
</dbReference>
<dbReference type="HOGENOM" id="CLU_006779_0_0_1"/>
<evidence type="ECO:0000256" key="3">
    <source>
        <dbReference type="ARBA" id="ARBA00022753"/>
    </source>
</evidence>
<evidence type="ECO:0000256" key="2">
    <source>
        <dbReference type="ARBA" id="ARBA00004580"/>
    </source>
</evidence>
<dbReference type="Gene3D" id="3.60.10.10">
    <property type="entry name" value="Endonuclease/exonuclease/phosphatase"/>
    <property type="match status" value="1"/>
</dbReference>
<evidence type="ECO:0000259" key="5">
    <source>
        <dbReference type="PROSITE" id="PS50238"/>
    </source>
</evidence>
<dbReference type="STRING" id="946122.A0A0C2X9X5"/>
<comment type="subcellular location">
    <subcellularLocation>
        <location evidence="2">Cytoplasmic vesicle</location>
        <location evidence="2">Phagosome membrane</location>
    </subcellularLocation>
    <subcellularLocation>
        <location evidence="1">Early endosome membrane</location>
    </subcellularLocation>
</comment>
<sequence length="970" mass="109207">MSTEDLVASFLSPSEQVKVALETQISSDNNEAEVINVLSDEKETRILAVISHFDEWSMTEEGCVFVCSYKHLNNGPGSSKDLHIQRAYPIFGRFAISMAQNRRMTLDVRTGAVQPAAQPRTGFSVTIHDPSIRVPAHTYCTDDVKKLQQFVQECKRLKELFEAPEKTEKQLSTQFVWMAPYVNELASLSDLLSDIPPDLRIVNEPLIDRLSHCNAGLPGDDIADLRLIRDFWIRTKGQELCLKGSYRLSVRIGTFNVNGKLPSQDLSTWIGGPASLPAVQGDFPSLGIYTDETQSTKAPDLKHLGPMNSSGPCPSFTLPRDESDVADSGPDLLVLGFQELDHSAEAYIYTTNAAKEDAWCHAVIAGLGELGPRYDKLISRQLVGMFLVIFVRKPVAPYFTDVKTGAVGAGLMGVMGNKGATAVRLTFTPKQDDREGVNTPKSTVLTFVNAHLAAFDEMVDRRNVDFHDLSKRLIFETRVEQEEEIEEGIDASIPWIGLFNTDALFWLGDLNYRIDLPDIDIREILSSKIWENKDGIMQEHDQLIKSRRTGKAFTNFHEAQIRFPPTYRFTPGILTDGYNSKRKPAWTDRILLLAGPTVKIRQLSYSNHPKITMSDHRPVLADFEINVGLWDIEEHEILMHKLMRESRHMEEAVGRSMLKVLTPTVDFGKVHYMRPAIRTVKLQNTGKVPTTYRFVPIHGETSIHPSWLRIEPMTGILLPDDIAEIAFTFFADNVAARTLNLSERALKATVILHSLLGKDHFISITGEYQYTCFATSLERLTRLSGPVRTLNSPLEYLPDHRAKNAPREVMRLVNWMMAGSARVENLFFTPAEDVYIHSIRECLDTGDEFPYPPGSEDDRIHLAFGATLLQFLESLSSPVVPVFIHERCLQATDRDEAFESLDAFPSSSVNAWISITAFLHYICRSSQDPVLRAKRLASVFAPVLMREERAHVLNPISLLGKQRFILYFID</sequence>
<dbReference type="AlphaFoldDB" id="A0A0C2X9X5"/>
<dbReference type="InterPro" id="IPR000300">
    <property type="entry name" value="IPPc"/>
</dbReference>
<dbReference type="Pfam" id="PF21310">
    <property type="entry name" value="OCRL-like_ASH"/>
    <property type="match status" value="1"/>
</dbReference>
<dbReference type="GO" id="GO:0007165">
    <property type="term" value="P:signal transduction"/>
    <property type="evidence" value="ECO:0007669"/>
    <property type="project" value="InterPro"/>
</dbReference>
<evidence type="ECO:0000313" key="7">
    <source>
        <dbReference type="Proteomes" id="UP000054549"/>
    </source>
</evidence>
<dbReference type="InterPro" id="IPR046985">
    <property type="entry name" value="IP5"/>
</dbReference>
<dbReference type="PANTHER" id="PTHR11200">
    <property type="entry name" value="INOSITOL 5-PHOSPHATASE"/>
    <property type="match status" value="1"/>
</dbReference>
<dbReference type="InterPro" id="IPR013783">
    <property type="entry name" value="Ig-like_fold"/>
</dbReference>
<dbReference type="SUPFAM" id="SSF48350">
    <property type="entry name" value="GTPase activation domain, GAP"/>
    <property type="match status" value="1"/>
</dbReference>